<evidence type="ECO:0000256" key="3">
    <source>
        <dbReference type="SAM" id="SignalP"/>
    </source>
</evidence>
<organism evidence="4 5">
    <name type="scientific">Lacicoccus alkaliphilus DSM 16010</name>
    <dbReference type="NCBI Taxonomy" id="1123231"/>
    <lineage>
        <taxon>Bacteria</taxon>
        <taxon>Bacillati</taxon>
        <taxon>Bacillota</taxon>
        <taxon>Bacilli</taxon>
        <taxon>Bacillales</taxon>
        <taxon>Salinicoccaceae</taxon>
        <taxon>Lacicoccus</taxon>
    </lineage>
</organism>
<reference evidence="4 5" key="1">
    <citation type="submission" date="2016-11" db="EMBL/GenBank/DDBJ databases">
        <authorList>
            <person name="Jaros S."/>
            <person name="Januszkiewicz K."/>
            <person name="Wedrychowicz H."/>
        </authorList>
    </citation>
    <scope>NUCLEOTIDE SEQUENCE [LARGE SCALE GENOMIC DNA]</scope>
    <source>
        <strain evidence="4 5">DSM 16010</strain>
    </source>
</reference>
<keyword evidence="2" id="KW-1133">Transmembrane helix</keyword>
<dbReference type="GO" id="GO:0004180">
    <property type="term" value="F:carboxypeptidase activity"/>
    <property type="evidence" value="ECO:0007669"/>
    <property type="project" value="UniProtKB-KW"/>
</dbReference>
<keyword evidence="3" id="KW-0732">Signal</keyword>
<feature type="compositionally biased region" description="Acidic residues" evidence="1">
    <location>
        <begin position="75"/>
        <end position="95"/>
    </location>
</feature>
<feature type="compositionally biased region" description="Acidic residues" evidence="1">
    <location>
        <begin position="52"/>
        <end position="67"/>
    </location>
</feature>
<feature type="transmembrane region" description="Helical" evidence="2">
    <location>
        <begin position="276"/>
        <end position="295"/>
    </location>
</feature>
<keyword evidence="2" id="KW-0472">Membrane</keyword>
<dbReference type="RefSeq" id="WP_072710936.1">
    <property type="nucleotide sequence ID" value="NZ_FRCF01000018.1"/>
</dbReference>
<dbReference type="EMBL" id="FRCF01000018">
    <property type="protein sequence ID" value="SHM64764.1"/>
    <property type="molecule type" value="Genomic_DNA"/>
</dbReference>
<dbReference type="Proteomes" id="UP000184206">
    <property type="component" value="Unassembled WGS sequence"/>
</dbReference>
<sequence length="301" mass="33049">MEVIKIKLLFIISSLILSLSPVGALANTLQPSLNADETGDDEEGDTGPGTDDREEDIDTGSSGEEESYWTYPDNSNDDGYYDNDFNDNYYEDENSDWSPAEEYVEPEPEPQPEPEPEPVIEQPVMEEPVIEEPVIREPVTEEPAEIDETPVVDVSVLPVEAFSVSGTVMDEAGQGVSGVALKLTGDEIEAQSIESGNDGSFLFEEVPTGQYEIEVGSAEEYEVVEMPENVEVADRSKRGMDIVVTSTEEAAEEAESMETEEVVLSEETGGFTSMDWTLMATGIIFALISIFVFILKKVRNN</sequence>
<evidence type="ECO:0000256" key="1">
    <source>
        <dbReference type="SAM" id="MobiDB-lite"/>
    </source>
</evidence>
<dbReference type="STRING" id="1123231.SAMN02745189_02542"/>
<protein>
    <submittedName>
        <fullName evidence="4">Carboxypeptidase regulatory-like domain-containing protein</fullName>
    </submittedName>
</protein>
<accession>A0A1M7KI60</accession>
<dbReference type="Gene3D" id="2.60.40.1120">
    <property type="entry name" value="Carboxypeptidase-like, regulatory domain"/>
    <property type="match status" value="1"/>
</dbReference>
<evidence type="ECO:0000256" key="2">
    <source>
        <dbReference type="SAM" id="Phobius"/>
    </source>
</evidence>
<dbReference type="GO" id="GO:0030246">
    <property type="term" value="F:carbohydrate binding"/>
    <property type="evidence" value="ECO:0007669"/>
    <property type="project" value="InterPro"/>
</dbReference>
<dbReference type="Pfam" id="PF13620">
    <property type="entry name" value="CarboxypepD_reg"/>
    <property type="match status" value="1"/>
</dbReference>
<keyword evidence="4" id="KW-0121">Carboxypeptidase</keyword>
<dbReference type="OrthoDB" id="2390447at2"/>
<feature type="signal peptide" evidence="3">
    <location>
        <begin position="1"/>
        <end position="26"/>
    </location>
</feature>
<proteinExistence type="predicted"/>
<evidence type="ECO:0000313" key="5">
    <source>
        <dbReference type="Proteomes" id="UP000184206"/>
    </source>
</evidence>
<feature type="region of interest" description="Disordered" evidence="1">
    <location>
        <begin position="32"/>
        <end position="118"/>
    </location>
</feature>
<keyword evidence="2" id="KW-0812">Transmembrane</keyword>
<keyword evidence="4" id="KW-0645">Protease</keyword>
<feature type="chain" id="PRO_5012522988" evidence="3">
    <location>
        <begin position="27"/>
        <end position="301"/>
    </location>
</feature>
<keyword evidence="4" id="KW-0378">Hydrolase</keyword>
<dbReference type="SUPFAM" id="SSF49452">
    <property type="entry name" value="Starch-binding domain-like"/>
    <property type="match status" value="1"/>
</dbReference>
<evidence type="ECO:0000313" key="4">
    <source>
        <dbReference type="EMBL" id="SHM64764.1"/>
    </source>
</evidence>
<dbReference type="AlphaFoldDB" id="A0A1M7KI60"/>
<keyword evidence="5" id="KW-1185">Reference proteome</keyword>
<gene>
    <name evidence="4" type="ORF">SAMN02745189_02542</name>
</gene>
<dbReference type="InterPro" id="IPR013784">
    <property type="entry name" value="Carb-bd-like_fold"/>
</dbReference>
<name>A0A1M7KI60_9BACL</name>
<feature type="compositionally biased region" description="Acidic residues" evidence="1">
    <location>
        <begin position="102"/>
        <end position="118"/>
    </location>
</feature>